<name>A0A2P6MK27_ALKUR</name>
<feature type="transmembrane region" description="Helical" evidence="1">
    <location>
        <begin position="12"/>
        <end position="34"/>
    </location>
</feature>
<protein>
    <submittedName>
        <fullName evidence="2">Uncharacterized protein</fullName>
    </submittedName>
</protein>
<keyword evidence="3" id="KW-1185">Reference proteome</keyword>
<organism evidence="2 3">
    <name type="scientific">Alkalicoccus urumqiensis</name>
    <name type="common">Bacillus urumqiensis</name>
    <dbReference type="NCBI Taxonomy" id="1548213"/>
    <lineage>
        <taxon>Bacteria</taxon>
        <taxon>Bacillati</taxon>
        <taxon>Bacillota</taxon>
        <taxon>Bacilli</taxon>
        <taxon>Bacillales</taxon>
        <taxon>Bacillaceae</taxon>
        <taxon>Alkalicoccus</taxon>
    </lineage>
</organism>
<keyword evidence="1" id="KW-0472">Membrane</keyword>
<keyword evidence="1" id="KW-1133">Transmembrane helix</keyword>
<accession>A0A2P6MK27</accession>
<reference evidence="2 3" key="1">
    <citation type="submission" date="2018-03" db="EMBL/GenBank/DDBJ databases">
        <title>Bacillus urumqiensis sp. nov., a moderately haloalkaliphilic bacterium isolated from a salt lake.</title>
        <authorList>
            <person name="Zhao B."/>
            <person name="Liao Z."/>
        </authorList>
    </citation>
    <scope>NUCLEOTIDE SEQUENCE [LARGE SCALE GENOMIC DNA]</scope>
    <source>
        <strain evidence="2 3">BZ-SZ-XJ18</strain>
    </source>
</reference>
<sequence>MAGEGGGAGSVFIKYAFITIIVIIILFFIVNFLLPMLGGGGGGGDNGLNVNVELDDTGGD</sequence>
<evidence type="ECO:0000256" key="1">
    <source>
        <dbReference type="SAM" id="Phobius"/>
    </source>
</evidence>
<proteinExistence type="predicted"/>
<keyword evidence="1" id="KW-0812">Transmembrane</keyword>
<evidence type="ECO:0000313" key="3">
    <source>
        <dbReference type="Proteomes" id="UP000243650"/>
    </source>
</evidence>
<gene>
    <name evidence="2" type="ORF">C6I21_04520</name>
</gene>
<dbReference type="EMBL" id="PVNS01000003">
    <property type="protein sequence ID" value="PRO66613.1"/>
    <property type="molecule type" value="Genomic_DNA"/>
</dbReference>
<dbReference type="RefSeq" id="WP_105958249.1">
    <property type="nucleotide sequence ID" value="NZ_PVNS01000003.1"/>
</dbReference>
<evidence type="ECO:0000313" key="2">
    <source>
        <dbReference type="EMBL" id="PRO66613.1"/>
    </source>
</evidence>
<dbReference type="Proteomes" id="UP000243650">
    <property type="component" value="Unassembled WGS sequence"/>
</dbReference>
<dbReference type="AlphaFoldDB" id="A0A2P6MK27"/>
<comment type="caution">
    <text evidence="2">The sequence shown here is derived from an EMBL/GenBank/DDBJ whole genome shotgun (WGS) entry which is preliminary data.</text>
</comment>